<gene>
    <name evidence="2" type="ORF">C493_07119</name>
</gene>
<feature type="transmembrane region" description="Helical" evidence="1">
    <location>
        <begin position="39"/>
        <end position="63"/>
    </location>
</feature>
<keyword evidence="1" id="KW-0472">Membrane</keyword>
<keyword evidence="1" id="KW-0812">Transmembrane</keyword>
<evidence type="ECO:0000313" key="3">
    <source>
        <dbReference type="Proteomes" id="UP000011602"/>
    </source>
</evidence>
<keyword evidence="1" id="KW-1133">Transmembrane helix</keyword>
<evidence type="ECO:0000313" key="2">
    <source>
        <dbReference type="EMBL" id="ELY58327.1"/>
    </source>
</evidence>
<dbReference type="AlphaFoldDB" id="L9X9P2"/>
<dbReference type="Proteomes" id="UP000011602">
    <property type="component" value="Unassembled WGS sequence"/>
</dbReference>
<dbReference type="EMBL" id="AOHZ01000035">
    <property type="protein sequence ID" value="ELY58327.1"/>
    <property type="molecule type" value="Genomic_DNA"/>
</dbReference>
<organism evidence="2 3">
    <name type="scientific">Natronolimnohabitans innermongolicus JCM 12255</name>
    <dbReference type="NCBI Taxonomy" id="1227499"/>
    <lineage>
        <taxon>Archaea</taxon>
        <taxon>Methanobacteriati</taxon>
        <taxon>Methanobacteriota</taxon>
        <taxon>Stenosarchaea group</taxon>
        <taxon>Halobacteria</taxon>
        <taxon>Halobacteriales</taxon>
        <taxon>Natrialbaceae</taxon>
        <taxon>Natronolimnohabitans</taxon>
    </lineage>
</organism>
<proteinExistence type="predicted"/>
<protein>
    <submittedName>
        <fullName evidence="2">Uncharacterized protein</fullName>
    </submittedName>
</protein>
<sequence>MPIIIVIARFGLLDGNVSSTRRHFFVVFWISRDITIFKVFEFVCIYFFFCSLLIKFVITLLSFPGCEVVSILRNHIESLW</sequence>
<name>L9X9P2_9EURY</name>
<reference evidence="2 3" key="1">
    <citation type="journal article" date="2014" name="PLoS Genet.">
        <title>Phylogenetically driven sequencing of extremely halophilic archaea reveals strategies for static and dynamic osmo-response.</title>
        <authorList>
            <person name="Becker E.A."/>
            <person name="Seitzer P.M."/>
            <person name="Tritt A."/>
            <person name="Larsen D."/>
            <person name="Krusor M."/>
            <person name="Yao A.I."/>
            <person name="Wu D."/>
            <person name="Madern D."/>
            <person name="Eisen J.A."/>
            <person name="Darling A.E."/>
            <person name="Facciotti M.T."/>
        </authorList>
    </citation>
    <scope>NUCLEOTIDE SEQUENCE [LARGE SCALE GENOMIC DNA]</scope>
    <source>
        <strain evidence="2 3">JCM 12255</strain>
    </source>
</reference>
<comment type="caution">
    <text evidence="2">The sequence shown here is derived from an EMBL/GenBank/DDBJ whole genome shotgun (WGS) entry which is preliminary data.</text>
</comment>
<keyword evidence="3" id="KW-1185">Reference proteome</keyword>
<accession>L9X9P2</accession>
<evidence type="ECO:0000256" key="1">
    <source>
        <dbReference type="SAM" id="Phobius"/>
    </source>
</evidence>